<dbReference type="PANTHER" id="PTHR43764">
    <property type="entry name" value="MOLYBDENUM COFACTOR BIOSYNTHESIS"/>
    <property type="match status" value="1"/>
</dbReference>
<dbReference type="SUPFAM" id="SSF53218">
    <property type="entry name" value="Molybdenum cofactor biosynthesis proteins"/>
    <property type="match status" value="1"/>
</dbReference>
<accession>A0A238XXD5</accession>
<name>A0A238XXD5_9BACT</name>
<keyword evidence="5" id="KW-1185">Reference proteome</keyword>
<dbReference type="Proteomes" id="UP000198324">
    <property type="component" value="Unassembled WGS sequence"/>
</dbReference>
<dbReference type="Pfam" id="PF00994">
    <property type="entry name" value="MoCF_biosynth"/>
    <property type="match status" value="1"/>
</dbReference>
<organism evidence="4 5">
    <name type="scientific">Humidesulfovibrio mexicanus</name>
    <dbReference type="NCBI Taxonomy" id="147047"/>
    <lineage>
        <taxon>Bacteria</taxon>
        <taxon>Pseudomonadati</taxon>
        <taxon>Thermodesulfobacteriota</taxon>
        <taxon>Desulfovibrionia</taxon>
        <taxon>Desulfovibrionales</taxon>
        <taxon>Desulfovibrionaceae</taxon>
        <taxon>Humidesulfovibrio</taxon>
    </lineage>
</organism>
<evidence type="ECO:0000256" key="2">
    <source>
        <dbReference type="ARBA" id="ARBA00023150"/>
    </source>
</evidence>
<proteinExistence type="predicted"/>
<evidence type="ECO:0000313" key="5">
    <source>
        <dbReference type="Proteomes" id="UP000198324"/>
    </source>
</evidence>
<dbReference type="AlphaFoldDB" id="A0A238XXD5"/>
<keyword evidence="2" id="KW-0501">Molybdenum cofactor biosynthesis</keyword>
<evidence type="ECO:0000313" key="4">
    <source>
        <dbReference type="EMBL" id="SNR63567.1"/>
    </source>
</evidence>
<evidence type="ECO:0000256" key="1">
    <source>
        <dbReference type="ARBA" id="ARBA00005046"/>
    </source>
</evidence>
<feature type="domain" description="MoaB/Mog" evidence="3">
    <location>
        <begin position="115"/>
        <end position="260"/>
    </location>
</feature>
<dbReference type="SMART" id="SM00852">
    <property type="entry name" value="MoCF_biosynth"/>
    <property type="match status" value="1"/>
</dbReference>
<comment type="pathway">
    <text evidence="1">Cofactor biosynthesis; molybdopterin biosynthesis.</text>
</comment>
<dbReference type="InterPro" id="IPR001453">
    <property type="entry name" value="MoaB/Mog_dom"/>
</dbReference>
<dbReference type="InterPro" id="IPR036425">
    <property type="entry name" value="MoaB/Mog-like_dom_sf"/>
</dbReference>
<dbReference type="InterPro" id="IPR051920">
    <property type="entry name" value="MPT_Adenylyltrnsfr/MoaC-Rel"/>
</dbReference>
<dbReference type="EMBL" id="FZOC01000001">
    <property type="protein sequence ID" value="SNR63567.1"/>
    <property type="molecule type" value="Genomic_DNA"/>
</dbReference>
<protein>
    <submittedName>
        <fullName evidence="4">Molybdenum cofactor synthesis domain-containing protein</fullName>
    </submittedName>
</protein>
<dbReference type="NCBIfam" id="TIGR00177">
    <property type="entry name" value="molyb_syn"/>
    <property type="match status" value="1"/>
</dbReference>
<dbReference type="Gene3D" id="3.40.980.10">
    <property type="entry name" value="MoaB/Mog-like domain"/>
    <property type="match status" value="1"/>
</dbReference>
<dbReference type="GO" id="GO:0006777">
    <property type="term" value="P:Mo-molybdopterin cofactor biosynthetic process"/>
    <property type="evidence" value="ECO:0007669"/>
    <property type="project" value="UniProtKB-KW"/>
</dbReference>
<sequence>MNASAAALDIRFFRHGDGGTGQCAGERFLLFAGAAPAPLPTGIPLAVAEALPDLKAGHLLRGEREEHRVLGRVWWPGLEGGVSRPCWLAETLLPAPAGADETRTLSLSRAGFALAWITLSDKGAAGLRADASGPLIEELARAEMELCLARGFVLPDEERDIVALMTHLALVDGFDMICTTGGTGVAPRDVTPEATLRVIEKRLPGFERAMTAVSLAKTPRGAVSRAVCGTLGGAVIVNLPGSPKAVRECLGAVLPALAHTIEKLQGDPADCATG</sequence>
<dbReference type="PANTHER" id="PTHR43764:SF1">
    <property type="entry name" value="MOLYBDOPTERIN MOLYBDOTRANSFERASE"/>
    <property type="match status" value="1"/>
</dbReference>
<dbReference type="CDD" id="cd00886">
    <property type="entry name" value="MogA_MoaB"/>
    <property type="match status" value="1"/>
</dbReference>
<evidence type="ECO:0000259" key="3">
    <source>
        <dbReference type="SMART" id="SM00852"/>
    </source>
</evidence>
<reference evidence="4 5" key="1">
    <citation type="submission" date="2017-06" db="EMBL/GenBank/DDBJ databases">
        <authorList>
            <person name="Kim H.J."/>
            <person name="Triplett B.A."/>
        </authorList>
    </citation>
    <scope>NUCLEOTIDE SEQUENCE [LARGE SCALE GENOMIC DNA]</scope>
    <source>
        <strain evidence="4 5">DSM 13116</strain>
    </source>
</reference>
<dbReference type="RefSeq" id="WP_235641465.1">
    <property type="nucleotide sequence ID" value="NZ_FZOC01000001.1"/>
</dbReference>
<gene>
    <name evidence="4" type="ORF">SAMN04488503_0511</name>
</gene>